<organism evidence="1 2">
    <name type="scientific">Nocardioides massiliensis</name>
    <dbReference type="NCBI Taxonomy" id="1325935"/>
    <lineage>
        <taxon>Bacteria</taxon>
        <taxon>Bacillati</taxon>
        <taxon>Actinomycetota</taxon>
        <taxon>Actinomycetes</taxon>
        <taxon>Propionibacteriales</taxon>
        <taxon>Nocardioidaceae</taxon>
        <taxon>Nocardioides</taxon>
    </lineage>
</organism>
<gene>
    <name evidence="1" type="ORF">J2S59_003231</name>
</gene>
<protein>
    <recommendedName>
        <fullName evidence="3">Alkaline phosphatase family protein</fullName>
    </recommendedName>
</protein>
<sequence>MTSGPAEFVAPAYGERTLGDVLPAVAHALGAGSGFARPGIDLPEAQQYVVFLVDGLGADLLAAHPEEAPYLHALLAEQGGPARELTAGVPSTTATSLTSLGTALAPGEHGMIGFSSRIPGTEDLLFSLLWDDRVDPEQWQPHPTAFTRLERAGVHTTVVNKSAFASSGLTRIGFRGVPFVGADDATAQVEGALGALRHTPSVVYLYDSDLDATGHTHGCGSWQWRDQLAAIDLQLEQLREALPASVRILVVADHGMVDSPAESRLDIVARPDLMDGVALFGGEARFRQLYCRGGATDDVLAAWREAVGDRAEVLTRADAVARGWFGPLDAGVLARVGDVLVAARDDFTVVDTDRWSFEAQLVGFHGSLTPAEMRIPLLVG</sequence>
<dbReference type="EMBL" id="JAUSQM010000001">
    <property type="protein sequence ID" value="MDP9823422.1"/>
    <property type="molecule type" value="Genomic_DNA"/>
</dbReference>
<reference evidence="1 2" key="1">
    <citation type="submission" date="2023-07" db="EMBL/GenBank/DDBJ databases">
        <title>Sequencing the genomes of 1000 actinobacteria strains.</title>
        <authorList>
            <person name="Klenk H.-P."/>
        </authorList>
    </citation>
    <scope>NUCLEOTIDE SEQUENCE [LARGE SCALE GENOMIC DNA]</scope>
    <source>
        <strain evidence="1 2">GD13</strain>
    </source>
</reference>
<name>A0ABT9NSM4_9ACTN</name>
<dbReference type="InterPro" id="IPR017850">
    <property type="entry name" value="Alkaline_phosphatase_core_sf"/>
</dbReference>
<comment type="caution">
    <text evidence="1">The sequence shown here is derived from an EMBL/GenBank/DDBJ whole genome shotgun (WGS) entry which is preliminary data.</text>
</comment>
<dbReference type="PANTHER" id="PTHR10151">
    <property type="entry name" value="ECTONUCLEOTIDE PYROPHOSPHATASE/PHOSPHODIESTERASE"/>
    <property type="match status" value="1"/>
</dbReference>
<dbReference type="PANTHER" id="PTHR10151:SF120">
    <property type="entry name" value="BIS(5'-ADENOSYL)-TRIPHOSPHATASE"/>
    <property type="match status" value="1"/>
</dbReference>
<dbReference type="SUPFAM" id="SSF53649">
    <property type="entry name" value="Alkaline phosphatase-like"/>
    <property type="match status" value="1"/>
</dbReference>
<proteinExistence type="predicted"/>
<accession>A0ABT9NSM4</accession>
<keyword evidence="2" id="KW-1185">Reference proteome</keyword>
<evidence type="ECO:0000313" key="1">
    <source>
        <dbReference type="EMBL" id="MDP9823422.1"/>
    </source>
</evidence>
<evidence type="ECO:0008006" key="3">
    <source>
        <dbReference type="Google" id="ProtNLM"/>
    </source>
</evidence>
<evidence type="ECO:0000313" key="2">
    <source>
        <dbReference type="Proteomes" id="UP001240447"/>
    </source>
</evidence>
<dbReference type="InterPro" id="IPR002591">
    <property type="entry name" value="Phosphodiest/P_Trfase"/>
</dbReference>
<dbReference type="Pfam" id="PF01663">
    <property type="entry name" value="Phosphodiest"/>
    <property type="match status" value="1"/>
</dbReference>
<dbReference type="Gene3D" id="3.40.720.10">
    <property type="entry name" value="Alkaline Phosphatase, subunit A"/>
    <property type="match status" value="1"/>
</dbReference>
<dbReference type="Proteomes" id="UP001240447">
    <property type="component" value="Unassembled WGS sequence"/>
</dbReference>
<dbReference type="RefSeq" id="WP_068122774.1">
    <property type="nucleotide sequence ID" value="NZ_CCXJ01000607.1"/>
</dbReference>